<feature type="domain" description="Glycosyltransferase subfamily 4-like N-terminal" evidence="4">
    <location>
        <begin position="10"/>
        <end position="182"/>
    </location>
</feature>
<evidence type="ECO:0000313" key="6">
    <source>
        <dbReference type="Proteomes" id="UP000481421"/>
    </source>
</evidence>
<dbReference type="SUPFAM" id="SSF53756">
    <property type="entry name" value="UDP-Glycosyltransferase/glycogen phosphorylase"/>
    <property type="match status" value="1"/>
</dbReference>
<name>A0A6B3RN33_9RHOB</name>
<keyword evidence="6" id="KW-1185">Reference proteome</keyword>
<keyword evidence="1" id="KW-0328">Glycosyltransferase</keyword>
<dbReference type="Pfam" id="PF13579">
    <property type="entry name" value="Glyco_trans_4_4"/>
    <property type="match status" value="1"/>
</dbReference>
<protein>
    <submittedName>
        <fullName evidence="5">Glycosyltransferase</fullName>
    </submittedName>
</protein>
<evidence type="ECO:0000259" key="4">
    <source>
        <dbReference type="Pfam" id="PF13579"/>
    </source>
</evidence>
<dbReference type="EMBL" id="JAAIKE010000003">
    <property type="protein sequence ID" value="NEX46603.1"/>
    <property type="molecule type" value="Genomic_DNA"/>
</dbReference>
<sequence>MSHARPWSSNGYAVRTHAMARALAAAGREVIVFTRPGRPWDIEGFSSSTQVDIERRIDGIRYVCLPLRAIPGAKPSARLRAMSDVLTEAFYAFRPAAVLAASNWETAEPARRAAGRMGATFFYEQRGFWEMGEAHGNADDAARLETEIALAARAVFTLNGPMRDELVRRGIPKGRVHLVPNGLSSPGRIDSTLGRASIGCHSAHLLGYIGSLSAYEGVETLVDLVALLRRGGPALQALDVDALVVGSDAPKGLIGTGPGPAEKALRARAARLGIADHVHFVPQQPEDVIGSYYVLCDALVMPRRRTPVTELVPPIKPYTAASYGLPVFMTDLPPLAEIAAEIRGTLFPEGDVPALATLVHRALTEGQPLAMPGPGSGLTWADRLRPVLRHLEDVAEAERSRNERMFAGLAMSASASGEASMPSPLQDRFDLGILPAVGLRGQLGGVTEARIGPERKVEMASVTRLTRSNLLDVLATAEPGRFVIDWAGLKSAKGHEADEWAGLWSIDDMRLNRQIMDAVRIAMSRGWRLQVIGPVHRSEAPLFRTVANVMEEVLPEVPLPAVVSESLS</sequence>
<evidence type="ECO:0000256" key="1">
    <source>
        <dbReference type="ARBA" id="ARBA00022676"/>
    </source>
</evidence>
<keyword evidence="2 5" id="KW-0808">Transferase</keyword>
<dbReference type="PANTHER" id="PTHR12526">
    <property type="entry name" value="GLYCOSYLTRANSFERASE"/>
    <property type="match status" value="1"/>
</dbReference>
<dbReference type="AlphaFoldDB" id="A0A6B3RN33"/>
<dbReference type="InterPro" id="IPR028098">
    <property type="entry name" value="Glyco_trans_4-like_N"/>
</dbReference>
<reference evidence="5 6" key="1">
    <citation type="submission" date="2020-02" db="EMBL/GenBank/DDBJ databases">
        <title>Rhodobacter algicola sp. nov., isolated from microalga culture.</title>
        <authorList>
            <person name="Park C.-Y."/>
        </authorList>
    </citation>
    <scope>NUCLEOTIDE SEQUENCE [LARGE SCALE GENOMIC DNA]</scope>
    <source>
        <strain evidence="5 6">ETT8</strain>
    </source>
</reference>
<feature type="domain" description="Glycosyl transferase family 1" evidence="3">
    <location>
        <begin position="205"/>
        <end position="366"/>
    </location>
</feature>
<dbReference type="PANTHER" id="PTHR12526:SF510">
    <property type="entry name" value="D-INOSITOL 3-PHOSPHATE GLYCOSYLTRANSFERASE"/>
    <property type="match status" value="1"/>
</dbReference>
<gene>
    <name evidence="5" type="ORF">G3572_10335</name>
</gene>
<dbReference type="Gene3D" id="3.40.50.2000">
    <property type="entry name" value="Glycogen Phosphorylase B"/>
    <property type="match status" value="2"/>
</dbReference>
<dbReference type="Pfam" id="PF00534">
    <property type="entry name" value="Glycos_transf_1"/>
    <property type="match status" value="1"/>
</dbReference>
<evidence type="ECO:0000313" key="5">
    <source>
        <dbReference type="EMBL" id="NEX46603.1"/>
    </source>
</evidence>
<dbReference type="InterPro" id="IPR001296">
    <property type="entry name" value="Glyco_trans_1"/>
</dbReference>
<evidence type="ECO:0000256" key="2">
    <source>
        <dbReference type="ARBA" id="ARBA00022679"/>
    </source>
</evidence>
<dbReference type="Proteomes" id="UP000481421">
    <property type="component" value="Unassembled WGS sequence"/>
</dbReference>
<accession>A0A6B3RN33</accession>
<proteinExistence type="predicted"/>
<dbReference type="GO" id="GO:0016757">
    <property type="term" value="F:glycosyltransferase activity"/>
    <property type="evidence" value="ECO:0007669"/>
    <property type="project" value="UniProtKB-KW"/>
</dbReference>
<organism evidence="5 6">
    <name type="scientific">Pseudotabrizicola algicola</name>
    <dbReference type="NCBI Taxonomy" id="2709381"/>
    <lineage>
        <taxon>Bacteria</taxon>
        <taxon>Pseudomonadati</taxon>
        <taxon>Pseudomonadota</taxon>
        <taxon>Alphaproteobacteria</taxon>
        <taxon>Rhodobacterales</taxon>
        <taxon>Paracoccaceae</taxon>
        <taxon>Pseudotabrizicola</taxon>
    </lineage>
</organism>
<evidence type="ECO:0000259" key="3">
    <source>
        <dbReference type="Pfam" id="PF00534"/>
    </source>
</evidence>
<comment type="caution">
    <text evidence="5">The sequence shown here is derived from an EMBL/GenBank/DDBJ whole genome shotgun (WGS) entry which is preliminary data.</text>
</comment>